<dbReference type="InterPro" id="IPR018114">
    <property type="entry name" value="TRYPSIN_HIS"/>
</dbReference>
<keyword evidence="8" id="KW-0964">Secreted</keyword>
<keyword evidence="2 8" id="KW-0732">Signal</keyword>
<keyword evidence="11" id="KW-1185">Reference proteome</keyword>
<dbReference type="PROSITE" id="PS00135">
    <property type="entry name" value="TRYPSIN_SER"/>
    <property type="match status" value="1"/>
</dbReference>
<dbReference type="SMART" id="SM00680">
    <property type="entry name" value="CLIP"/>
    <property type="match status" value="1"/>
</dbReference>
<sequence length="383" mass="42438">MPKRCITKWIFLAVLVGGLFHTTRSIEVMPCEKFNKNCVLVTECVSALDLVKARAAEALRKMFCGFDQRGPRVCCPIDSPIVFVNDTDTATSRSKTTTVSAKIDNITQDDLPSRIVCGISPSNQDRIVGGFIASLEEFPWLVRIKSKRTTNNREGRELYNCAGSLISDRYVLTAAHCLANRDVISVRLGEWDTETLQDCQGGICSDPPVDINVTKVIIHSSYNETLLLNDIGLLQLEEAANFTDFIRPICLPITQYSKNQDYVAGTTFWTAGWGLTEFETPSIIKRKVNLNTVPLEDCRNAVPQVKKMNTKNIICAGGTIGKDSCNGDSGGPLVKEIVEDGYINWYLYGITSFGARKCGASEIPSVYTRVVSYMDWIKDNIVS</sequence>
<dbReference type="InterPro" id="IPR043504">
    <property type="entry name" value="Peptidase_S1_PA_chymotrypsin"/>
</dbReference>
<evidence type="ECO:0000313" key="10">
    <source>
        <dbReference type="EMBL" id="CAH2045493.1"/>
    </source>
</evidence>
<feature type="domain" description="Peptidase S1" evidence="9">
    <location>
        <begin position="127"/>
        <end position="382"/>
    </location>
</feature>
<feature type="chain" id="PRO_5044992511" description="CLIP domain-containing serine protease" evidence="8">
    <location>
        <begin position="26"/>
        <end position="383"/>
    </location>
</feature>
<gene>
    <name evidence="10" type="ORF">IPOD504_LOCUS5098</name>
</gene>
<comment type="domain">
    <text evidence="8">The clip domain consists of 35-55 residues which are 'knitted' together usually by 3 conserved disulfide bonds forming a clip-like compact structure.</text>
</comment>
<proteinExistence type="inferred from homology"/>
<dbReference type="PRINTS" id="PR00722">
    <property type="entry name" value="CHYMOTRYPSIN"/>
</dbReference>
<evidence type="ECO:0000256" key="4">
    <source>
        <dbReference type="ARBA" id="ARBA00022825"/>
    </source>
</evidence>
<dbReference type="PROSITE" id="PS50240">
    <property type="entry name" value="TRYPSIN_DOM"/>
    <property type="match status" value="1"/>
</dbReference>
<accession>A0ABN8I394</accession>
<dbReference type="InterPro" id="IPR001314">
    <property type="entry name" value="Peptidase_S1A"/>
</dbReference>
<evidence type="ECO:0000256" key="7">
    <source>
        <dbReference type="RuleBase" id="RU363034"/>
    </source>
</evidence>
<keyword evidence="4 7" id="KW-0720">Serine protease</keyword>
<dbReference type="EMBL" id="OW152828">
    <property type="protein sequence ID" value="CAH2045493.1"/>
    <property type="molecule type" value="Genomic_DNA"/>
</dbReference>
<comment type="similarity">
    <text evidence="6 8">Belongs to the peptidase S1 family. CLIP subfamily.</text>
</comment>
<dbReference type="PROSITE" id="PS00134">
    <property type="entry name" value="TRYPSIN_HIS"/>
    <property type="match status" value="1"/>
</dbReference>
<dbReference type="Proteomes" id="UP000837857">
    <property type="component" value="Chromosome 16"/>
</dbReference>
<name>A0ABN8I394_9NEOP</name>
<protein>
    <recommendedName>
        <fullName evidence="8">CLIP domain-containing serine protease</fullName>
        <ecNumber evidence="7">3.4.21.-</ecNumber>
    </recommendedName>
</protein>
<dbReference type="InterPro" id="IPR022700">
    <property type="entry name" value="CLIP"/>
</dbReference>
<evidence type="ECO:0000259" key="9">
    <source>
        <dbReference type="PROSITE" id="PS50240"/>
    </source>
</evidence>
<evidence type="ECO:0000313" key="11">
    <source>
        <dbReference type="Proteomes" id="UP000837857"/>
    </source>
</evidence>
<dbReference type="Pfam" id="PF00089">
    <property type="entry name" value="Trypsin"/>
    <property type="match status" value="1"/>
</dbReference>
<evidence type="ECO:0000256" key="2">
    <source>
        <dbReference type="ARBA" id="ARBA00022729"/>
    </source>
</evidence>
<dbReference type="InterPro" id="IPR038565">
    <property type="entry name" value="CLIP_sf"/>
</dbReference>
<evidence type="ECO:0000256" key="1">
    <source>
        <dbReference type="ARBA" id="ARBA00022670"/>
    </source>
</evidence>
<dbReference type="InterPro" id="IPR001254">
    <property type="entry name" value="Trypsin_dom"/>
</dbReference>
<dbReference type="EC" id="3.4.21.-" evidence="7"/>
<dbReference type="PANTHER" id="PTHR24258:SF144">
    <property type="entry name" value="GH14088P"/>
    <property type="match status" value="1"/>
</dbReference>
<dbReference type="CDD" id="cd00190">
    <property type="entry name" value="Tryp_SPc"/>
    <property type="match status" value="1"/>
</dbReference>
<dbReference type="Pfam" id="PF12032">
    <property type="entry name" value="CLIP"/>
    <property type="match status" value="1"/>
</dbReference>
<evidence type="ECO:0000256" key="5">
    <source>
        <dbReference type="ARBA" id="ARBA00023157"/>
    </source>
</evidence>
<feature type="signal peptide" evidence="8">
    <location>
        <begin position="1"/>
        <end position="25"/>
    </location>
</feature>
<dbReference type="PANTHER" id="PTHR24258">
    <property type="entry name" value="SERINE PROTEASE-RELATED"/>
    <property type="match status" value="1"/>
</dbReference>
<dbReference type="Gene3D" id="3.30.1640.30">
    <property type="match status" value="1"/>
</dbReference>
<dbReference type="SUPFAM" id="SSF50494">
    <property type="entry name" value="Trypsin-like serine proteases"/>
    <property type="match status" value="1"/>
</dbReference>
<evidence type="ECO:0000256" key="3">
    <source>
        <dbReference type="ARBA" id="ARBA00022801"/>
    </source>
</evidence>
<comment type="subcellular location">
    <subcellularLocation>
        <location evidence="8">Secreted</location>
    </subcellularLocation>
</comment>
<dbReference type="Gene3D" id="2.40.10.10">
    <property type="entry name" value="Trypsin-like serine proteases"/>
    <property type="match status" value="2"/>
</dbReference>
<reference evidence="10" key="1">
    <citation type="submission" date="2022-03" db="EMBL/GenBank/DDBJ databases">
        <authorList>
            <person name="Martin H S."/>
        </authorList>
    </citation>
    <scope>NUCLEOTIDE SEQUENCE</scope>
</reference>
<dbReference type="InterPro" id="IPR033116">
    <property type="entry name" value="TRYPSIN_SER"/>
</dbReference>
<keyword evidence="3 7" id="KW-0378">Hydrolase</keyword>
<keyword evidence="1 7" id="KW-0645">Protease</keyword>
<organism evidence="10 11">
    <name type="scientific">Iphiclides podalirius</name>
    <name type="common">scarce swallowtail</name>
    <dbReference type="NCBI Taxonomy" id="110791"/>
    <lineage>
        <taxon>Eukaryota</taxon>
        <taxon>Metazoa</taxon>
        <taxon>Ecdysozoa</taxon>
        <taxon>Arthropoda</taxon>
        <taxon>Hexapoda</taxon>
        <taxon>Insecta</taxon>
        <taxon>Pterygota</taxon>
        <taxon>Neoptera</taxon>
        <taxon>Endopterygota</taxon>
        <taxon>Lepidoptera</taxon>
        <taxon>Glossata</taxon>
        <taxon>Ditrysia</taxon>
        <taxon>Papilionoidea</taxon>
        <taxon>Papilionidae</taxon>
        <taxon>Papilioninae</taxon>
        <taxon>Iphiclides</taxon>
    </lineage>
</organism>
<evidence type="ECO:0000256" key="8">
    <source>
        <dbReference type="RuleBase" id="RU366078"/>
    </source>
</evidence>
<feature type="non-terminal residue" evidence="10">
    <location>
        <position position="383"/>
    </location>
</feature>
<dbReference type="SMART" id="SM00020">
    <property type="entry name" value="Tryp_SPc"/>
    <property type="match status" value="1"/>
</dbReference>
<evidence type="ECO:0000256" key="6">
    <source>
        <dbReference type="ARBA" id="ARBA00024195"/>
    </source>
</evidence>
<keyword evidence="5" id="KW-1015">Disulfide bond</keyword>
<dbReference type="InterPro" id="IPR009003">
    <property type="entry name" value="Peptidase_S1_PA"/>
</dbReference>